<dbReference type="Proteomes" id="UP000053372">
    <property type="component" value="Unassembled WGS sequence"/>
</dbReference>
<evidence type="ECO:0000313" key="4">
    <source>
        <dbReference type="Proteomes" id="UP000053372"/>
    </source>
</evidence>
<dbReference type="Pfam" id="PF00535">
    <property type="entry name" value="Glycos_transf_2"/>
    <property type="match status" value="1"/>
</dbReference>
<dbReference type="EMBL" id="LMTZ01000009">
    <property type="protein sequence ID" value="KST69948.1"/>
    <property type="molecule type" value="Genomic_DNA"/>
</dbReference>
<evidence type="ECO:0000259" key="1">
    <source>
        <dbReference type="Pfam" id="PF00535"/>
    </source>
</evidence>
<keyword evidence="3" id="KW-0808">Transferase</keyword>
<accession>A0A0V7ZZG7</accession>
<proteinExistence type="predicted"/>
<keyword evidence="4" id="KW-1185">Reference proteome</keyword>
<protein>
    <submittedName>
        <fullName evidence="3">Glycosyl transferase family 2</fullName>
    </submittedName>
</protein>
<dbReference type="PANTHER" id="PTHR22916">
    <property type="entry name" value="GLYCOSYLTRANSFERASE"/>
    <property type="match status" value="1"/>
</dbReference>
<dbReference type="RefSeq" id="WP_036265077.1">
    <property type="nucleotide sequence ID" value="NZ_LMTZ01000009.1"/>
</dbReference>
<evidence type="ECO:0000313" key="3">
    <source>
        <dbReference type="EMBL" id="KST69948.1"/>
    </source>
</evidence>
<dbReference type="SUPFAM" id="SSF53448">
    <property type="entry name" value="Nucleotide-diphospho-sugar transferases"/>
    <property type="match status" value="1"/>
</dbReference>
<dbReference type="Gene3D" id="3.90.550.10">
    <property type="entry name" value="Spore Coat Polysaccharide Biosynthesis Protein SpsA, Chain A"/>
    <property type="match status" value="1"/>
</dbReference>
<dbReference type="PANTHER" id="PTHR22916:SF3">
    <property type="entry name" value="UDP-GLCNAC:BETAGAL BETA-1,3-N-ACETYLGLUCOSAMINYLTRANSFERASE-LIKE PROTEIN 1"/>
    <property type="match status" value="1"/>
</dbReference>
<dbReference type="OrthoDB" id="9812327at2"/>
<dbReference type="AlphaFoldDB" id="A0A0V7ZZG7"/>
<gene>
    <name evidence="2" type="ORF">BC008_05725</name>
    <name evidence="3" type="ORF">BC008_05785</name>
</gene>
<name>A0A0V7ZZG7_9CYAN</name>
<feature type="domain" description="Glycosyltransferase 2-like" evidence="1">
    <location>
        <begin position="9"/>
        <end position="122"/>
    </location>
</feature>
<comment type="caution">
    <text evidence="3">The sequence shown here is derived from an EMBL/GenBank/DDBJ whole genome shotgun (WGS) entry which is preliminary data.</text>
</comment>
<evidence type="ECO:0000313" key="2">
    <source>
        <dbReference type="EMBL" id="KST69935.1"/>
    </source>
</evidence>
<sequence>MQKLHKLVSIIIPCFNSQKWLREAINSCLQQTYPHIEIIVIDDGSTDNSLGIIKSYKNQIIWESFPKNRGGCCARNRGFAISKGEYIQFLDADDYILPEKIARQVDFLELTGNDVVYGDWRHQLNLPDGTSILEEIKISGQQEDILASLISNWWTAVASVLYTRSAVENSGGWDENLAIVQDKDFFISVVMNGAKVAYQAGCYSIYRRYGNVTVSTTSKSRWLEGHHIVLKKLENQLLKSHNLSDMYCDAIALCYFKLARESLFYNYSSHLIFLEEALVIRPNFKHESKQFIYNFIQFFFGFRQTELITSYILFLKYSINKYFDSSSF</sequence>
<dbReference type="GO" id="GO:0016758">
    <property type="term" value="F:hexosyltransferase activity"/>
    <property type="evidence" value="ECO:0007669"/>
    <property type="project" value="UniProtKB-ARBA"/>
</dbReference>
<dbReference type="InterPro" id="IPR029044">
    <property type="entry name" value="Nucleotide-diphossugar_trans"/>
</dbReference>
<dbReference type="EMBL" id="LMTZ01000010">
    <property type="protein sequence ID" value="KST69935.1"/>
    <property type="molecule type" value="Genomic_DNA"/>
</dbReference>
<organism evidence="3 4">
    <name type="scientific">Mastigocoleus testarum BC008</name>
    <dbReference type="NCBI Taxonomy" id="371196"/>
    <lineage>
        <taxon>Bacteria</taxon>
        <taxon>Bacillati</taxon>
        <taxon>Cyanobacteriota</taxon>
        <taxon>Cyanophyceae</taxon>
        <taxon>Nostocales</taxon>
        <taxon>Hapalosiphonaceae</taxon>
        <taxon>Mastigocoleus</taxon>
    </lineage>
</organism>
<dbReference type="InterPro" id="IPR001173">
    <property type="entry name" value="Glyco_trans_2-like"/>
</dbReference>
<reference evidence="3 4" key="1">
    <citation type="journal article" date="2015" name="Genome Announc.">
        <title>Draft Genome of the Euendolithic (true boring) Cyanobacterium Mastigocoleus testarum strain BC008.</title>
        <authorList>
            <person name="Guida B.S."/>
            <person name="Garcia-Pichel F."/>
        </authorList>
    </citation>
    <scope>NUCLEOTIDE SEQUENCE [LARGE SCALE GENOMIC DNA]</scope>
    <source>
        <strain evidence="3 4">BC008</strain>
    </source>
</reference>